<name>A0A9N8V1P3_9GLOM</name>
<dbReference type="Proteomes" id="UP000789342">
    <property type="component" value="Unassembled WGS sequence"/>
</dbReference>
<evidence type="ECO:0000313" key="2">
    <source>
        <dbReference type="EMBL" id="CAG8439447.1"/>
    </source>
</evidence>
<organism evidence="2 3">
    <name type="scientific">Acaulospora morrowiae</name>
    <dbReference type="NCBI Taxonomy" id="94023"/>
    <lineage>
        <taxon>Eukaryota</taxon>
        <taxon>Fungi</taxon>
        <taxon>Fungi incertae sedis</taxon>
        <taxon>Mucoromycota</taxon>
        <taxon>Glomeromycotina</taxon>
        <taxon>Glomeromycetes</taxon>
        <taxon>Diversisporales</taxon>
        <taxon>Acaulosporaceae</taxon>
        <taxon>Acaulospora</taxon>
    </lineage>
</organism>
<gene>
    <name evidence="2" type="ORF">AMORRO_LOCUS168</name>
</gene>
<feature type="transmembrane region" description="Helical" evidence="1">
    <location>
        <begin position="200"/>
        <end position="216"/>
    </location>
</feature>
<dbReference type="OrthoDB" id="40823at2759"/>
<dbReference type="PANTHER" id="PTHR33979:SF2">
    <property type="entry name" value="PEPTIDASE M50B-LIKE-DOMAIN-CONTAINING PROTEIN"/>
    <property type="match status" value="1"/>
</dbReference>
<comment type="caution">
    <text evidence="2">The sequence shown here is derived from an EMBL/GenBank/DDBJ whole genome shotgun (WGS) entry which is preliminary data.</text>
</comment>
<evidence type="ECO:0000313" key="3">
    <source>
        <dbReference type="Proteomes" id="UP000789342"/>
    </source>
</evidence>
<proteinExistence type="predicted"/>
<dbReference type="InterPro" id="IPR049500">
    <property type="entry name" value="Peptidase_M50B-like"/>
</dbReference>
<sequence length="237" mass="26037">MKFLNKPTLCIPTDSRNNSIYLPPVPSPTQKALPKSTTLGPAYLPEINKMPVIHEHVELLLKRDIVNDLNPNEDERNTLIIIGVYIIVILIFWNVPKINVILYPLKLLTVALHEFSHAAVGCCTGAKIEGIEVDPNEGGVTRMQGGIQCCTLPAGYLGSSLIGAILIFCGFQVNASKYASIVLGILLIIVLWWARNWLTRIITVVSVGVIVALWFIKDGAGLRYRDVMSLFGVGYIG</sequence>
<evidence type="ECO:0000256" key="1">
    <source>
        <dbReference type="SAM" id="Phobius"/>
    </source>
</evidence>
<feature type="transmembrane region" description="Helical" evidence="1">
    <location>
        <begin position="153"/>
        <end position="171"/>
    </location>
</feature>
<protein>
    <submittedName>
        <fullName evidence="2">6791_t:CDS:1</fullName>
    </submittedName>
</protein>
<accession>A0A9N8V1P3</accession>
<dbReference type="AlphaFoldDB" id="A0A9N8V1P3"/>
<feature type="transmembrane region" description="Helical" evidence="1">
    <location>
        <begin position="78"/>
        <end position="95"/>
    </location>
</feature>
<dbReference type="EMBL" id="CAJVPV010000037">
    <property type="protein sequence ID" value="CAG8439447.1"/>
    <property type="molecule type" value="Genomic_DNA"/>
</dbReference>
<dbReference type="Pfam" id="PF13398">
    <property type="entry name" value="Peptidase_M50B"/>
    <property type="match status" value="1"/>
</dbReference>
<feature type="transmembrane region" description="Helical" evidence="1">
    <location>
        <begin position="178"/>
        <end position="194"/>
    </location>
</feature>
<dbReference type="PANTHER" id="PTHR33979">
    <property type="entry name" value="OS02G0221600 PROTEIN"/>
    <property type="match status" value="1"/>
</dbReference>
<keyword evidence="1" id="KW-0812">Transmembrane</keyword>
<keyword evidence="1" id="KW-0472">Membrane</keyword>
<keyword evidence="3" id="KW-1185">Reference proteome</keyword>
<reference evidence="2" key="1">
    <citation type="submission" date="2021-06" db="EMBL/GenBank/DDBJ databases">
        <authorList>
            <person name="Kallberg Y."/>
            <person name="Tangrot J."/>
            <person name="Rosling A."/>
        </authorList>
    </citation>
    <scope>NUCLEOTIDE SEQUENCE</scope>
    <source>
        <strain evidence="2">CL551</strain>
    </source>
</reference>
<keyword evidence="1" id="KW-1133">Transmembrane helix</keyword>